<dbReference type="Proteomes" id="UP000293398">
    <property type="component" value="Unassembled WGS sequence"/>
</dbReference>
<feature type="chain" id="PRO_5020269078" evidence="3">
    <location>
        <begin position="25"/>
        <end position="503"/>
    </location>
</feature>
<dbReference type="Pfam" id="PF00496">
    <property type="entry name" value="SBP_bac_5"/>
    <property type="match status" value="1"/>
</dbReference>
<evidence type="ECO:0000313" key="6">
    <source>
        <dbReference type="Proteomes" id="UP000293398"/>
    </source>
</evidence>
<dbReference type="PANTHER" id="PTHR30290">
    <property type="entry name" value="PERIPLASMIC BINDING COMPONENT OF ABC TRANSPORTER"/>
    <property type="match status" value="1"/>
</dbReference>
<sequence length="503" mass="55380">MRQTNIASLVAAAFLAMAASTAGAQDANHDIRIVLPEQPGNLESCGTIITTVGQVLSQNVTESLTVINTVTGQPEPKLATKWEQLNPTTWRLTLREGVKFHDGADLNAKAVAFSIDRMTGGKLTCNNMAKFGNAKLTVTPVDNYIVEIKSDRPQPILPTLLSVVMIVSPNTPADKAVNDPVGTGPFKLASFTQQNVVLEPFSGYWGSKPAVSKATYIWRQESSIRAAMVETGEADLTPAIAIQDATNPQTDFAYLNSETSAIRIDAQQPPLDDVRIRKALNLAIDWEGLSQLFGEDAQRASQMVVQGIIGYDKNLKSWPYDLKQAQSLIASAKADGVKVDTEIRLIGRNGIYPNGGEAMEAMMTMWQQAGLNVKLVMLDVADWLRYLQKPYPEDRGPTLLQSMHDNNKGDAAFTIPIFYRSTGQYSVMNSPEMDKEIDAAMAATGADREQGFQKIFDKARKEYVTDIPMYHMIGYTRVGKRLEWKPDISTNSEIPLANIRFKK</sequence>
<evidence type="ECO:0000256" key="1">
    <source>
        <dbReference type="ARBA" id="ARBA00005695"/>
    </source>
</evidence>
<gene>
    <name evidence="5" type="ORF">EV681_2128</name>
</gene>
<dbReference type="PIRSF" id="PIRSF002741">
    <property type="entry name" value="MppA"/>
    <property type="match status" value="1"/>
</dbReference>
<dbReference type="SUPFAM" id="SSF53850">
    <property type="entry name" value="Periplasmic binding protein-like II"/>
    <property type="match status" value="1"/>
</dbReference>
<name>A0A4Q7VUR1_9BURK</name>
<dbReference type="AlphaFoldDB" id="A0A4Q7VUR1"/>
<dbReference type="InterPro" id="IPR039424">
    <property type="entry name" value="SBP_5"/>
</dbReference>
<evidence type="ECO:0000313" key="5">
    <source>
        <dbReference type="EMBL" id="RZU00320.1"/>
    </source>
</evidence>
<dbReference type="GO" id="GO:0030288">
    <property type="term" value="C:outer membrane-bounded periplasmic space"/>
    <property type="evidence" value="ECO:0007669"/>
    <property type="project" value="UniProtKB-ARBA"/>
</dbReference>
<feature type="domain" description="Solute-binding protein family 5" evidence="4">
    <location>
        <begin position="73"/>
        <end position="385"/>
    </location>
</feature>
<dbReference type="Gene3D" id="3.10.105.10">
    <property type="entry name" value="Dipeptide-binding Protein, Domain 3"/>
    <property type="match status" value="1"/>
</dbReference>
<proteinExistence type="inferred from homology"/>
<dbReference type="EMBL" id="SHKO01000001">
    <property type="protein sequence ID" value="RZU00320.1"/>
    <property type="molecule type" value="Genomic_DNA"/>
</dbReference>
<comment type="similarity">
    <text evidence="1">Belongs to the bacterial solute-binding protein 5 family.</text>
</comment>
<feature type="signal peptide" evidence="3">
    <location>
        <begin position="1"/>
        <end position="24"/>
    </location>
</feature>
<evidence type="ECO:0000256" key="3">
    <source>
        <dbReference type="SAM" id="SignalP"/>
    </source>
</evidence>
<protein>
    <submittedName>
        <fullName evidence="5">Peptide/nickel transport system substrate-binding protein</fullName>
    </submittedName>
</protein>
<evidence type="ECO:0000256" key="2">
    <source>
        <dbReference type="ARBA" id="ARBA00022729"/>
    </source>
</evidence>
<accession>A0A4Q7VUR1</accession>
<dbReference type="InterPro" id="IPR000914">
    <property type="entry name" value="SBP_5_dom"/>
</dbReference>
<evidence type="ECO:0000259" key="4">
    <source>
        <dbReference type="Pfam" id="PF00496"/>
    </source>
</evidence>
<dbReference type="InterPro" id="IPR023765">
    <property type="entry name" value="SBP_5_CS"/>
</dbReference>
<dbReference type="GO" id="GO:0043190">
    <property type="term" value="C:ATP-binding cassette (ABC) transporter complex"/>
    <property type="evidence" value="ECO:0007669"/>
    <property type="project" value="InterPro"/>
</dbReference>
<dbReference type="CDD" id="cd08491">
    <property type="entry name" value="PBP2_NikA_DppA_OppA_like_12"/>
    <property type="match status" value="1"/>
</dbReference>
<comment type="caution">
    <text evidence="5">The sequence shown here is derived from an EMBL/GenBank/DDBJ whole genome shotgun (WGS) entry which is preliminary data.</text>
</comment>
<dbReference type="PANTHER" id="PTHR30290:SF38">
    <property type="entry name" value="D,D-DIPEPTIDE-BINDING PERIPLASMIC PROTEIN DDPA-RELATED"/>
    <property type="match status" value="1"/>
</dbReference>
<reference evidence="5 6" key="1">
    <citation type="submission" date="2019-02" db="EMBL/GenBank/DDBJ databases">
        <title>Genomic Encyclopedia of Type Strains, Phase IV (KMG-IV): sequencing the most valuable type-strain genomes for metagenomic binning, comparative biology and taxonomic classification.</title>
        <authorList>
            <person name="Goeker M."/>
        </authorList>
    </citation>
    <scope>NUCLEOTIDE SEQUENCE [LARGE SCALE GENOMIC DNA]</scope>
    <source>
        <strain evidence="5 6">DSM 23814</strain>
    </source>
</reference>
<dbReference type="GO" id="GO:1904680">
    <property type="term" value="F:peptide transmembrane transporter activity"/>
    <property type="evidence" value="ECO:0007669"/>
    <property type="project" value="TreeGrafter"/>
</dbReference>
<dbReference type="RefSeq" id="WP_130303878.1">
    <property type="nucleotide sequence ID" value="NZ_SHKO01000001.1"/>
</dbReference>
<dbReference type="OrthoDB" id="9801799at2"/>
<dbReference type="Gene3D" id="3.40.190.10">
    <property type="entry name" value="Periplasmic binding protein-like II"/>
    <property type="match status" value="1"/>
</dbReference>
<dbReference type="GO" id="GO:0015833">
    <property type="term" value="P:peptide transport"/>
    <property type="evidence" value="ECO:0007669"/>
    <property type="project" value="TreeGrafter"/>
</dbReference>
<dbReference type="PROSITE" id="PS01040">
    <property type="entry name" value="SBP_BACTERIAL_5"/>
    <property type="match status" value="1"/>
</dbReference>
<keyword evidence="2 3" id="KW-0732">Signal</keyword>
<organism evidence="5 6">
    <name type="scientific">Advenella incenata</name>
    <dbReference type="NCBI Taxonomy" id="267800"/>
    <lineage>
        <taxon>Bacteria</taxon>
        <taxon>Pseudomonadati</taxon>
        <taxon>Pseudomonadota</taxon>
        <taxon>Betaproteobacteria</taxon>
        <taxon>Burkholderiales</taxon>
        <taxon>Alcaligenaceae</taxon>
    </lineage>
</organism>
<keyword evidence="6" id="KW-1185">Reference proteome</keyword>
<dbReference type="InterPro" id="IPR030678">
    <property type="entry name" value="Peptide/Ni-bd"/>
</dbReference>